<dbReference type="InterPro" id="IPR025359">
    <property type="entry name" value="SduA_C"/>
</dbReference>
<dbReference type="Pfam" id="PF14082">
    <property type="entry name" value="SduA_C"/>
    <property type="match status" value="1"/>
</dbReference>
<dbReference type="EMBL" id="BSSD01000003">
    <property type="protein sequence ID" value="GLW91506.1"/>
    <property type="molecule type" value="Genomic_DNA"/>
</dbReference>
<name>A0A9W6V9Y5_9PSEU</name>
<accession>A0A9W6V9Y5</accession>
<organism evidence="2 3">
    <name type="scientific">Actinokineospora globicatena</name>
    <dbReference type="NCBI Taxonomy" id="103729"/>
    <lineage>
        <taxon>Bacteria</taxon>
        <taxon>Bacillati</taxon>
        <taxon>Actinomycetota</taxon>
        <taxon>Actinomycetes</taxon>
        <taxon>Pseudonocardiales</taxon>
        <taxon>Pseudonocardiaceae</taxon>
        <taxon>Actinokineospora</taxon>
    </lineage>
</organism>
<dbReference type="Proteomes" id="UP001165042">
    <property type="component" value="Unassembled WGS sequence"/>
</dbReference>
<evidence type="ECO:0000313" key="2">
    <source>
        <dbReference type="EMBL" id="GLW91506.1"/>
    </source>
</evidence>
<sequence>MLKQGNTTELLSAVQLYVRRDQLAAVRQAVRRPGSPEADIQAALSDAWWMFGGEFAGKAVRRRLVETIELDIPLLQPDGVLHVVELKRADVPVVRRHRNGLIVAAVVHEAVGQALNYLTLVDEHRADLLAEFGSTPAERVRRWWSGIRTSSPT</sequence>
<protein>
    <recommendedName>
        <fullName evidence="1">Shedu protein SduA C-terminal domain-containing protein</fullName>
    </recommendedName>
</protein>
<feature type="domain" description="Shedu protein SduA C-terminal" evidence="1">
    <location>
        <begin position="35"/>
        <end position="127"/>
    </location>
</feature>
<gene>
    <name evidence="2" type="ORF">Aglo03_23220</name>
</gene>
<evidence type="ECO:0000259" key="1">
    <source>
        <dbReference type="Pfam" id="PF14082"/>
    </source>
</evidence>
<comment type="caution">
    <text evidence="2">The sequence shown here is derived from an EMBL/GenBank/DDBJ whole genome shotgun (WGS) entry which is preliminary data.</text>
</comment>
<proteinExistence type="predicted"/>
<keyword evidence="3" id="KW-1185">Reference proteome</keyword>
<reference evidence="2" key="1">
    <citation type="submission" date="2023-02" db="EMBL/GenBank/DDBJ databases">
        <title>Actinokineospora globicatena NBRC 15670.</title>
        <authorList>
            <person name="Ichikawa N."/>
            <person name="Sato H."/>
            <person name="Tonouchi N."/>
        </authorList>
    </citation>
    <scope>NUCLEOTIDE SEQUENCE</scope>
    <source>
        <strain evidence="2">NBRC 15670</strain>
    </source>
</reference>
<dbReference type="AlphaFoldDB" id="A0A9W6V9Y5"/>
<evidence type="ECO:0000313" key="3">
    <source>
        <dbReference type="Proteomes" id="UP001165042"/>
    </source>
</evidence>